<dbReference type="InterPro" id="IPR013525">
    <property type="entry name" value="ABC2_TM"/>
</dbReference>
<gene>
    <name evidence="7" type="ORF">FHP05_06255</name>
</gene>
<dbReference type="PANTHER" id="PTHR43027">
    <property type="entry name" value="DOXORUBICIN RESISTANCE ABC TRANSPORTER PERMEASE PROTEIN DRRC-RELATED"/>
    <property type="match status" value="1"/>
</dbReference>
<dbReference type="EMBL" id="VDUW01000003">
    <property type="protein sequence ID" value="TXL65721.1"/>
    <property type="molecule type" value="Genomic_DNA"/>
</dbReference>
<name>A0A5C8NXH7_9BACI</name>
<feature type="transmembrane region" description="Helical" evidence="5">
    <location>
        <begin position="217"/>
        <end position="237"/>
    </location>
</feature>
<dbReference type="Pfam" id="PF01061">
    <property type="entry name" value="ABC2_membrane"/>
    <property type="match status" value="1"/>
</dbReference>
<comment type="caution">
    <text evidence="7">The sequence shown here is derived from an EMBL/GenBank/DDBJ whole genome shotgun (WGS) entry which is preliminary data.</text>
</comment>
<keyword evidence="5" id="KW-1003">Cell membrane</keyword>
<dbReference type="RefSeq" id="WP_147666391.1">
    <property type="nucleotide sequence ID" value="NZ_VDUW01000003.1"/>
</dbReference>
<reference evidence="7 8" key="1">
    <citation type="submission" date="2019-06" db="EMBL/GenBank/DDBJ databases">
        <title>Cerasibacillus sp. nov., isolated from maize field.</title>
        <authorList>
            <person name="Lin S.-Y."/>
            <person name="Tsai C.-F."/>
            <person name="Young C.-C."/>
        </authorList>
    </citation>
    <scope>NUCLEOTIDE SEQUENCE [LARGE SCALE GENOMIC DNA]</scope>
    <source>
        <strain evidence="7 8">CC-CFT480</strain>
    </source>
</reference>
<dbReference type="OrthoDB" id="266913at2"/>
<dbReference type="GO" id="GO:0140359">
    <property type="term" value="F:ABC-type transporter activity"/>
    <property type="evidence" value="ECO:0007669"/>
    <property type="project" value="InterPro"/>
</dbReference>
<comment type="subcellular location">
    <subcellularLocation>
        <location evidence="5">Cell membrane</location>
        <topology evidence="5">Multi-pass membrane protein</topology>
    </subcellularLocation>
    <subcellularLocation>
        <location evidence="1">Membrane</location>
        <topology evidence="1">Multi-pass membrane protein</topology>
    </subcellularLocation>
</comment>
<proteinExistence type="inferred from homology"/>
<keyword evidence="2 5" id="KW-0812">Transmembrane</keyword>
<evidence type="ECO:0000313" key="8">
    <source>
        <dbReference type="Proteomes" id="UP000321574"/>
    </source>
</evidence>
<dbReference type="PIRSF" id="PIRSF006648">
    <property type="entry name" value="DrrB"/>
    <property type="match status" value="1"/>
</dbReference>
<dbReference type="GO" id="GO:0043190">
    <property type="term" value="C:ATP-binding cassette (ABC) transporter complex"/>
    <property type="evidence" value="ECO:0007669"/>
    <property type="project" value="InterPro"/>
</dbReference>
<keyword evidence="3 5" id="KW-1133">Transmembrane helix</keyword>
<evidence type="ECO:0000259" key="6">
    <source>
        <dbReference type="PROSITE" id="PS51012"/>
    </source>
</evidence>
<dbReference type="InterPro" id="IPR052902">
    <property type="entry name" value="ABC-2_transporter"/>
</dbReference>
<keyword evidence="5" id="KW-0813">Transport</keyword>
<dbReference type="InterPro" id="IPR000412">
    <property type="entry name" value="ABC_2_transport"/>
</dbReference>
<feature type="transmembrane region" description="Helical" evidence="5">
    <location>
        <begin position="130"/>
        <end position="154"/>
    </location>
</feature>
<feature type="transmembrane region" description="Helical" evidence="5">
    <location>
        <begin position="161"/>
        <end position="181"/>
    </location>
</feature>
<feature type="transmembrane region" description="Helical" evidence="5">
    <location>
        <begin position="49"/>
        <end position="74"/>
    </location>
</feature>
<feature type="transmembrane region" description="Helical" evidence="5">
    <location>
        <begin position="18"/>
        <end position="37"/>
    </location>
</feature>
<feature type="transmembrane region" description="Helical" evidence="5">
    <location>
        <begin position="95"/>
        <end position="118"/>
    </location>
</feature>
<dbReference type="PROSITE" id="PS51012">
    <property type="entry name" value="ABC_TM2"/>
    <property type="match status" value="1"/>
</dbReference>
<evidence type="ECO:0000256" key="3">
    <source>
        <dbReference type="ARBA" id="ARBA00022989"/>
    </source>
</evidence>
<evidence type="ECO:0000256" key="1">
    <source>
        <dbReference type="ARBA" id="ARBA00004141"/>
    </source>
</evidence>
<dbReference type="Proteomes" id="UP000321574">
    <property type="component" value="Unassembled WGS sequence"/>
</dbReference>
<evidence type="ECO:0000256" key="2">
    <source>
        <dbReference type="ARBA" id="ARBA00022692"/>
    </source>
</evidence>
<protein>
    <recommendedName>
        <fullName evidence="5">Transport permease protein</fullName>
    </recommendedName>
</protein>
<sequence>MGAVFILEMKKNLQDRGLLFWMVILPIILTVLFITVFTSGAEKIAKQEIITSIIPGYTVMFVFFIIISMVSTFIKDRDLGMTARLASTPLSSKNYLLGKWIPYMFMVCIQIIILFGFGKVVYDVQMKQPILLFYLSIALAFTVTGLGLAMALLVKTENMGIALTQVIALGGALLSGLWVPIEMMPEILQTVATFLPQYWAHQSFQDAMHGTLMLEDFFTSLLVLMAFGCGGFLLAMVRYPYFLKQARG</sequence>
<evidence type="ECO:0000313" key="7">
    <source>
        <dbReference type="EMBL" id="TXL65721.1"/>
    </source>
</evidence>
<dbReference type="PANTHER" id="PTHR43027:SF1">
    <property type="entry name" value="DOXORUBICIN RESISTANCE ABC TRANSPORTER PERMEASE PROTEIN DRRC-RELATED"/>
    <property type="match status" value="1"/>
</dbReference>
<dbReference type="InterPro" id="IPR047817">
    <property type="entry name" value="ABC2_TM_bact-type"/>
</dbReference>
<evidence type="ECO:0000256" key="5">
    <source>
        <dbReference type="RuleBase" id="RU361157"/>
    </source>
</evidence>
<accession>A0A5C8NXH7</accession>
<keyword evidence="8" id="KW-1185">Reference proteome</keyword>
<comment type="similarity">
    <text evidence="5">Belongs to the ABC-2 integral membrane protein family.</text>
</comment>
<feature type="domain" description="ABC transmembrane type-2" evidence="6">
    <location>
        <begin position="17"/>
        <end position="242"/>
    </location>
</feature>
<organism evidence="7 8">
    <name type="scientific">Cerasibacillus terrae</name>
    <dbReference type="NCBI Taxonomy" id="2498845"/>
    <lineage>
        <taxon>Bacteria</taxon>
        <taxon>Bacillati</taxon>
        <taxon>Bacillota</taxon>
        <taxon>Bacilli</taxon>
        <taxon>Bacillales</taxon>
        <taxon>Bacillaceae</taxon>
        <taxon>Cerasibacillus</taxon>
    </lineage>
</organism>
<keyword evidence="4 5" id="KW-0472">Membrane</keyword>
<dbReference type="AlphaFoldDB" id="A0A5C8NXH7"/>
<evidence type="ECO:0000256" key="4">
    <source>
        <dbReference type="ARBA" id="ARBA00023136"/>
    </source>
</evidence>